<name>A0A2L0F0Z0_SORCE</name>
<evidence type="ECO:0000256" key="1">
    <source>
        <dbReference type="ARBA" id="ARBA00009437"/>
    </source>
</evidence>
<dbReference type="PANTHER" id="PTHR30537">
    <property type="entry name" value="HTH-TYPE TRANSCRIPTIONAL REGULATOR"/>
    <property type="match status" value="1"/>
</dbReference>
<dbReference type="GO" id="GO:0006351">
    <property type="term" value="P:DNA-templated transcription"/>
    <property type="evidence" value="ECO:0007669"/>
    <property type="project" value="TreeGrafter"/>
</dbReference>
<dbReference type="RefSeq" id="WP_104983613.1">
    <property type="nucleotide sequence ID" value="NZ_CP012673.1"/>
</dbReference>
<comment type="similarity">
    <text evidence="1">Belongs to the LysR transcriptional regulatory family.</text>
</comment>
<evidence type="ECO:0000313" key="6">
    <source>
        <dbReference type="EMBL" id="AUX45197.1"/>
    </source>
</evidence>
<dbReference type="PROSITE" id="PS50931">
    <property type="entry name" value="HTH_LYSR"/>
    <property type="match status" value="1"/>
</dbReference>
<reference evidence="6 7" key="1">
    <citation type="submission" date="2015-09" db="EMBL/GenBank/DDBJ databases">
        <title>Sorangium comparison.</title>
        <authorList>
            <person name="Zaburannyi N."/>
            <person name="Bunk B."/>
            <person name="Overmann J."/>
            <person name="Mueller R."/>
        </authorList>
    </citation>
    <scope>NUCLEOTIDE SEQUENCE [LARGE SCALE GENOMIC DNA]</scope>
    <source>
        <strain evidence="6 7">So ce26</strain>
    </source>
</reference>
<dbReference type="AlphaFoldDB" id="A0A2L0F0Z0"/>
<proteinExistence type="inferred from homology"/>
<dbReference type="Pfam" id="PF00126">
    <property type="entry name" value="HTH_1"/>
    <property type="match status" value="1"/>
</dbReference>
<dbReference type="Proteomes" id="UP000238348">
    <property type="component" value="Chromosome"/>
</dbReference>
<feature type="domain" description="HTH lysR-type" evidence="5">
    <location>
        <begin position="7"/>
        <end position="64"/>
    </location>
</feature>
<dbReference type="EMBL" id="CP012673">
    <property type="protein sequence ID" value="AUX45197.1"/>
    <property type="molecule type" value="Genomic_DNA"/>
</dbReference>
<dbReference type="PANTHER" id="PTHR30537:SF3">
    <property type="entry name" value="TRANSCRIPTIONAL REGULATORY PROTEIN"/>
    <property type="match status" value="1"/>
</dbReference>
<evidence type="ECO:0000259" key="5">
    <source>
        <dbReference type="PROSITE" id="PS50931"/>
    </source>
</evidence>
<keyword evidence="4" id="KW-0804">Transcription</keyword>
<evidence type="ECO:0000256" key="4">
    <source>
        <dbReference type="ARBA" id="ARBA00023163"/>
    </source>
</evidence>
<evidence type="ECO:0000256" key="3">
    <source>
        <dbReference type="ARBA" id="ARBA00023125"/>
    </source>
</evidence>
<accession>A0A2L0F0Z0</accession>
<dbReference type="Gene3D" id="1.10.10.10">
    <property type="entry name" value="Winged helix-like DNA-binding domain superfamily/Winged helix DNA-binding domain"/>
    <property type="match status" value="1"/>
</dbReference>
<dbReference type="SUPFAM" id="SSF53850">
    <property type="entry name" value="Periplasmic binding protein-like II"/>
    <property type="match status" value="1"/>
</dbReference>
<evidence type="ECO:0000256" key="2">
    <source>
        <dbReference type="ARBA" id="ARBA00023015"/>
    </source>
</evidence>
<dbReference type="InterPro" id="IPR036388">
    <property type="entry name" value="WH-like_DNA-bd_sf"/>
</dbReference>
<organism evidence="6 7">
    <name type="scientific">Sorangium cellulosum</name>
    <name type="common">Polyangium cellulosum</name>
    <dbReference type="NCBI Taxonomy" id="56"/>
    <lineage>
        <taxon>Bacteria</taxon>
        <taxon>Pseudomonadati</taxon>
        <taxon>Myxococcota</taxon>
        <taxon>Polyangia</taxon>
        <taxon>Polyangiales</taxon>
        <taxon>Polyangiaceae</taxon>
        <taxon>Sorangium</taxon>
    </lineage>
</organism>
<dbReference type="InterPro" id="IPR000847">
    <property type="entry name" value="LysR_HTH_N"/>
</dbReference>
<dbReference type="InterPro" id="IPR005119">
    <property type="entry name" value="LysR_subst-bd"/>
</dbReference>
<sequence>MTKPSDLDWNDLRYALAAVRAKTLAGAARSLGVEHSTVGRRLVALETALGAPLLTRGPEGLSLTAIGQTVAPLLEQMEQAALAVQAAVRSQTVRVKLATPSAFGRLLAPHIGAFQAARPEIVLEILSGSRPADLRKGEADVALRSGTVDGDDLIARKLGELDWSLYASEAYLARHPASAGSCDLRGHDLLGFEAGISNAPLARWLEEHSEGARVLMRYREVSDLLAACVAGMGLTILPCLLASLEPSLRRLTGESLGKSRLSIVYRKEALLAEPVRAVVELVTEAFRGHLGTPGRR</sequence>
<dbReference type="OrthoDB" id="5338251at2"/>
<keyword evidence="3" id="KW-0238">DNA-binding</keyword>
<evidence type="ECO:0000313" key="7">
    <source>
        <dbReference type="Proteomes" id="UP000238348"/>
    </source>
</evidence>
<gene>
    <name evidence="6" type="ORF">SOCE26_066780</name>
</gene>
<dbReference type="GO" id="GO:0003700">
    <property type="term" value="F:DNA-binding transcription factor activity"/>
    <property type="evidence" value="ECO:0007669"/>
    <property type="project" value="InterPro"/>
</dbReference>
<dbReference type="InterPro" id="IPR058163">
    <property type="entry name" value="LysR-type_TF_proteobact-type"/>
</dbReference>
<keyword evidence="2" id="KW-0805">Transcription regulation</keyword>
<dbReference type="Gene3D" id="3.40.190.290">
    <property type="match status" value="1"/>
</dbReference>
<dbReference type="SUPFAM" id="SSF46785">
    <property type="entry name" value="Winged helix' DNA-binding domain"/>
    <property type="match status" value="1"/>
</dbReference>
<protein>
    <recommendedName>
        <fullName evidence="5">HTH lysR-type domain-containing protein</fullName>
    </recommendedName>
</protein>
<dbReference type="Pfam" id="PF03466">
    <property type="entry name" value="LysR_substrate"/>
    <property type="match status" value="1"/>
</dbReference>
<dbReference type="GO" id="GO:0043565">
    <property type="term" value="F:sequence-specific DNA binding"/>
    <property type="evidence" value="ECO:0007669"/>
    <property type="project" value="TreeGrafter"/>
</dbReference>
<dbReference type="InterPro" id="IPR036390">
    <property type="entry name" value="WH_DNA-bd_sf"/>
</dbReference>